<keyword evidence="3" id="KW-1185">Reference proteome</keyword>
<dbReference type="EMBL" id="JBBMEU010000027">
    <property type="protein sequence ID" value="MEQ2422241.1"/>
    <property type="molecule type" value="Genomic_DNA"/>
</dbReference>
<gene>
    <name evidence="2" type="ORF">WMO23_05785</name>
</gene>
<proteinExistence type="predicted"/>
<reference evidence="2 3" key="1">
    <citation type="submission" date="2024-03" db="EMBL/GenBank/DDBJ databases">
        <title>Human intestinal bacterial collection.</title>
        <authorList>
            <person name="Pauvert C."/>
            <person name="Hitch T.C.A."/>
            <person name="Clavel T."/>
        </authorList>
    </citation>
    <scope>NUCLEOTIDE SEQUENCE [LARGE SCALE GENOMIC DNA]</scope>
    <source>
        <strain evidence="2 3">CLA-AA-H81</strain>
    </source>
</reference>
<sequence>MITISTLDANSFVESVILDSILYRFRLNWNDDGQYWTLDVCNNDNSELVRGIVVVPNFPLLHAYRRIKGLPPGELLAVVSSTSISDIGRKDFISGKARLIYMPKEELTNVVESAV</sequence>
<evidence type="ECO:0000313" key="2">
    <source>
        <dbReference type="EMBL" id="MEQ2422241.1"/>
    </source>
</evidence>
<dbReference type="Proteomes" id="UP001433088">
    <property type="component" value="Unassembled WGS sequence"/>
</dbReference>
<organism evidence="2 3">
    <name type="scientific">Megasphaera intestinihominis</name>
    <dbReference type="NCBI Taxonomy" id="3133159"/>
    <lineage>
        <taxon>Bacteria</taxon>
        <taxon>Bacillati</taxon>
        <taxon>Bacillota</taxon>
        <taxon>Negativicutes</taxon>
        <taxon>Veillonellales</taxon>
        <taxon>Veillonellaceae</taxon>
        <taxon>Megasphaera</taxon>
    </lineage>
</organism>
<accession>A0ABV1CVS2</accession>
<dbReference type="RefSeq" id="WP_349173463.1">
    <property type="nucleotide sequence ID" value="NZ_JBBMEU010000027.1"/>
</dbReference>
<protein>
    <recommendedName>
        <fullName evidence="1">Cyanophage baseplate Pam3 plug gp18 domain-containing protein</fullName>
    </recommendedName>
</protein>
<name>A0ABV1CVS2_9FIRM</name>
<comment type="caution">
    <text evidence="2">The sequence shown here is derived from an EMBL/GenBank/DDBJ whole genome shotgun (WGS) entry which is preliminary data.</text>
</comment>
<dbReference type="Pfam" id="PF22479">
    <property type="entry name" value="Pam3_gp18"/>
    <property type="match status" value="1"/>
</dbReference>
<evidence type="ECO:0000313" key="3">
    <source>
        <dbReference type="Proteomes" id="UP001433088"/>
    </source>
</evidence>
<feature type="domain" description="Cyanophage baseplate Pam3 plug gp18" evidence="1">
    <location>
        <begin position="2"/>
        <end position="102"/>
    </location>
</feature>
<dbReference type="InterPro" id="IPR054252">
    <property type="entry name" value="Pam3_gp18"/>
</dbReference>
<evidence type="ECO:0000259" key="1">
    <source>
        <dbReference type="Pfam" id="PF22479"/>
    </source>
</evidence>